<reference evidence="1 2" key="1">
    <citation type="journal article" date="2019" name="Microbiol. Resour. Announc.">
        <title>Draft Genome Sequences of Type Strains of Gordonibacter faecihominis, Paraeggerthella hongkongensis, Parvibacter caecicola,Slackia equolifaciens, Slackia faecicanis, and Slackia isoflavoniconvertens.</title>
        <authorList>
            <person name="Danylec N."/>
            <person name="Stoll D.A."/>
            <person name="Dotsch A."/>
            <person name="Huch M."/>
        </authorList>
    </citation>
    <scope>NUCLEOTIDE SEQUENCE [LARGE SCALE GENOMIC DNA]</scope>
    <source>
        <strain evidence="1 2">DSM 18785</strain>
    </source>
</reference>
<dbReference type="Proteomes" id="UP000278327">
    <property type="component" value="Unassembled WGS sequence"/>
</dbReference>
<comment type="caution">
    <text evidence="1">The sequence shown here is derived from an EMBL/GenBank/DDBJ whole genome shotgun (WGS) entry which is preliminary data.</text>
</comment>
<evidence type="ECO:0000313" key="1">
    <source>
        <dbReference type="EMBL" id="RNL40167.1"/>
    </source>
</evidence>
<dbReference type="AlphaFoldDB" id="A0A3N0AZ72"/>
<protein>
    <submittedName>
        <fullName evidence="1">Uncharacterized protein</fullName>
    </submittedName>
</protein>
<proteinExistence type="predicted"/>
<sequence>MSKKRKKAHPVQAVKPKSDVVWRQSAEEATLASKPRYNGFACGHGAHGSVKYSRARAKQAWQRRMRQEGASRGSFPFPALALVAAAAPSTAAEKMGRVCGGSGTRSRLGL</sequence>
<dbReference type="RefSeq" id="WP_117284262.1">
    <property type="nucleotide sequence ID" value="NZ_JAMTCE010000001.1"/>
</dbReference>
<name>A0A3N0AZ72_9ACTN</name>
<organism evidence="1 2">
    <name type="scientific">Adlercreutzia equolifaciens subsp. celatus DSM 18785</name>
    <dbReference type="NCBI Taxonomy" id="1121021"/>
    <lineage>
        <taxon>Bacteria</taxon>
        <taxon>Bacillati</taxon>
        <taxon>Actinomycetota</taxon>
        <taxon>Coriobacteriia</taxon>
        <taxon>Eggerthellales</taxon>
        <taxon>Eggerthellaceae</taxon>
        <taxon>Adlercreutzia</taxon>
    </lineage>
</organism>
<dbReference type="EMBL" id="QICA01000001">
    <property type="protein sequence ID" value="RNL40167.1"/>
    <property type="molecule type" value="Genomic_DNA"/>
</dbReference>
<accession>A0A3N0AZ72</accession>
<evidence type="ECO:0000313" key="2">
    <source>
        <dbReference type="Proteomes" id="UP000278327"/>
    </source>
</evidence>
<gene>
    <name evidence="1" type="ORF">DMP10_01005</name>
</gene>
<keyword evidence="2" id="KW-1185">Reference proteome</keyword>